<evidence type="ECO:0000313" key="2">
    <source>
        <dbReference type="EMBL" id="MBC8334284.1"/>
    </source>
</evidence>
<sequence>MTDKKRKVFWLFWPFVALWRLIAGIVELTGRLVAVILGLVLMIVGVVVSLTVVGAVIGIPLAGVGFLLMLRGLF</sequence>
<dbReference type="AlphaFoldDB" id="A0A8J6NJI7"/>
<accession>A0A8J6NJI7</accession>
<dbReference type="Proteomes" id="UP000614469">
    <property type="component" value="Unassembled WGS sequence"/>
</dbReference>
<reference evidence="2 3" key="1">
    <citation type="submission" date="2020-08" db="EMBL/GenBank/DDBJ databases">
        <title>Bridging the membrane lipid divide: bacteria of the FCB group superphylum have the potential to synthesize archaeal ether lipids.</title>
        <authorList>
            <person name="Villanueva L."/>
            <person name="Von Meijenfeldt F.A.B."/>
            <person name="Westbye A.B."/>
            <person name="Yadav S."/>
            <person name="Hopmans E.C."/>
            <person name="Dutilh B.E."/>
            <person name="Sinninghe Damste J.S."/>
        </authorList>
    </citation>
    <scope>NUCLEOTIDE SEQUENCE [LARGE SCALE GENOMIC DNA]</scope>
    <source>
        <strain evidence="2">NIOZ-UU36</strain>
    </source>
</reference>
<dbReference type="EMBL" id="JACNJN010000057">
    <property type="protein sequence ID" value="MBC8334284.1"/>
    <property type="molecule type" value="Genomic_DNA"/>
</dbReference>
<comment type="caution">
    <text evidence="2">The sequence shown here is derived from an EMBL/GenBank/DDBJ whole genome shotgun (WGS) entry which is preliminary data.</text>
</comment>
<evidence type="ECO:0000256" key="1">
    <source>
        <dbReference type="SAM" id="Phobius"/>
    </source>
</evidence>
<gene>
    <name evidence="2" type="ORF">H8E29_03375</name>
</gene>
<name>A0A8J6NJI7_9CHLR</name>
<keyword evidence="1" id="KW-0472">Membrane</keyword>
<proteinExistence type="predicted"/>
<organism evidence="2 3">
    <name type="scientific">Candidatus Desulfolinea nitratireducens</name>
    <dbReference type="NCBI Taxonomy" id="2841698"/>
    <lineage>
        <taxon>Bacteria</taxon>
        <taxon>Bacillati</taxon>
        <taxon>Chloroflexota</taxon>
        <taxon>Anaerolineae</taxon>
        <taxon>Anaerolineales</taxon>
        <taxon>Anaerolineales incertae sedis</taxon>
        <taxon>Candidatus Desulfolinea</taxon>
    </lineage>
</organism>
<keyword evidence="1" id="KW-1133">Transmembrane helix</keyword>
<keyword evidence="1" id="KW-0812">Transmembrane</keyword>
<protein>
    <submittedName>
        <fullName evidence="2">Uncharacterized protein</fullName>
    </submittedName>
</protein>
<feature type="transmembrane region" description="Helical" evidence="1">
    <location>
        <begin position="39"/>
        <end position="70"/>
    </location>
</feature>
<evidence type="ECO:0000313" key="3">
    <source>
        <dbReference type="Proteomes" id="UP000614469"/>
    </source>
</evidence>